<evidence type="ECO:0000313" key="2">
    <source>
        <dbReference type="EMBL" id="KKM90473.1"/>
    </source>
</evidence>
<dbReference type="InterPro" id="IPR051215">
    <property type="entry name" value="GRE"/>
</dbReference>
<dbReference type="Pfam" id="PF02901">
    <property type="entry name" value="PFL-like"/>
    <property type="match status" value="1"/>
</dbReference>
<dbReference type="PANTHER" id="PTHR43641">
    <property type="entry name" value="FORMATE ACETYLTRANSFERASE 3-RELATED"/>
    <property type="match status" value="1"/>
</dbReference>
<dbReference type="AlphaFoldDB" id="A0A0F9LAN6"/>
<dbReference type="PROSITE" id="PS51554">
    <property type="entry name" value="PFL"/>
    <property type="match status" value="1"/>
</dbReference>
<proteinExistence type="predicted"/>
<accession>A0A0F9LAN6</accession>
<comment type="caution">
    <text evidence="2">The sequence shown here is derived from an EMBL/GenBank/DDBJ whole genome shotgun (WGS) entry which is preliminary data.</text>
</comment>
<dbReference type="Gene3D" id="3.20.70.20">
    <property type="match status" value="1"/>
</dbReference>
<name>A0A0F9LAN6_9ZZZZ</name>
<sequence length="72" mass="8172">MNERIFKLRTQSRQAIPSLSLERALLITEFYMNGAAHKFSAPIARAKAFKHLMENKKVCINEGELIVGERGP</sequence>
<evidence type="ECO:0000259" key="1">
    <source>
        <dbReference type="PROSITE" id="PS51554"/>
    </source>
</evidence>
<dbReference type="GO" id="GO:0003824">
    <property type="term" value="F:catalytic activity"/>
    <property type="evidence" value="ECO:0007669"/>
    <property type="project" value="InterPro"/>
</dbReference>
<feature type="non-terminal residue" evidence="2">
    <location>
        <position position="72"/>
    </location>
</feature>
<protein>
    <recommendedName>
        <fullName evidence="1">PFL domain-containing protein</fullName>
    </recommendedName>
</protein>
<reference evidence="2" key="1">
    <citation type="journal article" date="2015" name="Nature">
        <title>Complex archaea that bridge the gap between prokaryotes and eukaryotes.</title>
        <authorList>
            <person name="Spang A."/>
            <person name="Saw J.H."/>
            <person name="Jorgensen S.L."/>
            <person name="Zaremba-Niedzwiedzka K."/>
            <person name="Martijn J."/>
            <person name="Lind A.E."/>
            <person name="van Eijk R."/>
            <person name="Schleper C."/>
            <person name="Guy L."/>
            <person name="Ettema T.J."/>
        </authorList>
    </citation>
    <scope>NUCLEOTIDE SEQUENCE</scope>
</reference>
<dbReference type="InterPro" id="IPR004184">
    <property type="entry name" value="PFL_dom"/>
</dbReference>
<dbReference type="PANTHER" id="PTHR43641:SF2">
    <property type="entry name" value="DEHYDRATASE YBIW-RELATED"/>
    <property type="match status" value="1"/>
</dbReference>
<dbReference type="EMBL" id="LAZR01006667">
    <property type="protein sequence ID" value="KKM90473.1"/>
    <property type="molecule type" value="Genomic_DNA"/>
</dbReference>
<dbReference type="SUPFAM" id="SSF51998">
    <property type="entry name" value="PFL-like glycyl radical enzymes"/>
    <property type="match status" value="1"/>
</dbReference>
<feature type="domain" description="PFL" evidence="1">
    <location>
        <begin position="3"/>
        <end position="72"/>
    </location>
</feature>
<gene>
    <name evidence="2" type="ORF">LCGC14_1238200</name>
</gene>
<dbReference type="GO" id="GO:0005829">
    <property type="term" value="C:cytosol"/>
    <property type="evidence" value="ECO:0007669"/>
    <property type="project" value="TreeGrafter"/>
</dbReference>
<organism evidence="2">
    <name type="scientific">marine sediment metagenome</name>
    <dbReference type="NCBI Taxonomy" id="412755"/>
    <lineage>
        <taxon>unclassified sequences</taxon>
        <taxon>metagenomes</taxon>
        <taxon>ecological metagenomes</taxon>
    </lineage>
</organism>